<keyword evidence="3" id="KW-1185">Reference proteome</keyword>
<feature type="region of interest" description="Disordered" evidence="1">
    <location>
        <begin position="31"/>
        <end position="52"/>
    </location>
</feature>
<feature type="non-terminal residue" evidence="2">
    <location>
        <position position="1"/>
    </location>
</feature>
<sequence>PWGSVGMRMETNIPPWGWGWKQKLPRKHFGAVNGEASSAHSRPVDIPTSQGG</sequence>
<protein>
    <submittedName>
        <fullName evidence="2">Uncharacterized protein</fullName>
    </submittedName>
</protein>
<evidence type="ECO:0000313" key="2">
    <source>
        <dbReference type="EMBL" id="MCI59051.1"/>
    </source>
</evidence>
<dbReference type="AlphaFoldDB" id="A0A392TD34"/>
<dbReference type="Proteomes" id="UP000265520">
    <property type="component" value="Unassembled WGS sequence"/>
</dbReference>
<evidence type="ECO:0000256" key="1">
    <source>
        <dbReference type="SAM" id="MobiDB-lite"/>
    </source>
</evidence>
<comment type="caution">
    <text evidence="2">The sequence shown here is derived from an EMBL/GenBank/DDBJ whole genome shotgun (WGS) entry which is preliminary data.</text>
</comment>
<name>A0A392TD34_9FABA</name>
<evidence type="ECO:0000313" key="3">
    <source>
        <dbReference type="Proteomes" id="UP000265520"/>
    </source>
</evidence>
<proteinExistence type="predicted"/>
<dbReference type="EMBL" id="LXQA010556308">
    <property type="protein sequence ID" value="MCI59051.1"/>
    <property type="molecule type" value="Genomic_DNA"/>
</dbReference>
<organism evidence="2 3">
    <name type="scientific">Trifolium medium</name>
    <dbReference type="NCBI Taxonomy" id="97028"/>
    <lineage>
        <taxon>Eukaryota</taxon>
        <taxon>Viridiplantae</taxon>
        <taxon>Streptophyta</taxon>
        <taxon>Embryophyta</taxon>
        <taxon>Tracheophyta</taxon>
        <taxon>Spermatophyta</taxon>
        <taxon>Magnoliopsida</taxon>
        <taxon>eudicotyledons</taxon>
        <taxon>Gunneridae</taxon>
        <taxon>Pentapetalae</taxon>
        <taxon>rosids</taxon>
        <taxon>fabids</taxon>
        <taxon>Fabales</taxon>
        <taxon>Fabaceae</taxon>
        <taxon>Papilionoideae</taxon>
        <taxon>50 kb inversion clade</taxon>
        <taxon>NPAAA clade</taxon>
        <taxon>Hologalegina</taxon>
        <taxon>IRL clade</taxon>
        <taxon>Trifolieae</taxon>
        <taxon>Trifolium</taxon>
    </lineage>
</organism>
<accession>A0A392TD34</accession>
<reference evidence="2 3" key="1">
    <citation type="journal article" date="2018" name="Front. Plant Sci.">
        <title>Red Clover (Trifolium pratense) and Zigzag Clover (T. medium) - A Picture of Genomic Similarities and Differences.</title>
        <authorList>
            <person name="Dluhosova J."/>
            <person name="Istvanek J."/>
            <person name="Nedelnik J."/>
            <person name="Repkova J."/>
        </authorList>
    </citation>
    <scope>NUCLEOTIDE SEQUENCE [LARGE SCALE GENOMIC DNA]</scope>
    <source>
        <strain evidence="3">cv. 10/8</strain>
        <tissue evidence="2">Leaf</tissue>
    </source>
</reference>